<keyword evidence="8 11" id="KW-0067">ATP-binding</keyword>
<dbReference type="InterPro" id="IPR011817">
    <property type="entry name" value="Uridylate_kinase"/>
</dbReference>
<comment type="caution">
    <text evidence="11">Lacks conserved residue(s) required for the propagation of feature annotation.</text>
</comment>
<keyword evidence="4 11" id="KW-0963">Cytoplasm</keyword>
<proteinExistence type="inferred from homology"/>
<feature type="binding site" evidence="11">
    <location>
        <position position="159"/>
    </location>
    <ligand>
        <name>ATP</name>
        <dbReference type="ChEBI" id="CHEBI:30616"/>
    </ligand>
</feature>
<gene>
    <name evidence="11 13" type="primary">pyrH</name>
    <name evidence="13" type="ORF">COV07_00760</name>
</gene>
<keyword evidence="7 11" id="KW-0418">Kinase</keyword>
<comment type="similarity">
    <text evidence="3 11">Belongs to the UMP kinase family.</text>
</comment>
<feature type="binding site" evidence="11">
    <location>
        <position position="168"/>
    </location>
    <ligand>
        <name>ATP</name>
        <dbReference type="ChEBI" id="CHEBI:30616"/>
    </ligand>
</feature>
<evidence type="ECO:0000256" key="11">
    <source>
        <dbReference type="HAMAP-Rule" id="MF_01220"/>
    </source>
</evidence>
<evidence type="ECO:0000256" key="6">
    <source>
        <dbReference type="ARBA" id="ARBA00022741"/>
    </source>
</evidence>
<dbReference type="HAMAP" id="MF_01220_B">
    <property type="entry name" value="PyrH_B"/>
    <property type="match status" value="1"/>
</dbReference>
<evidence type="ECO:0000256" key="1">
    <source>
        <dbReference type="ARBA" id="ARBA00004496"/>
    </source>
</evidence>
<dbReference type="GO" id="GO:0033862">
    <property type="term" value="F:UMP kinase activity"/>
    <property type="evidence" value="ECO:0007669"/>
    <property type="project" value="UniProtKB-EC"/>
</dbReference>
<comment type="pathway">
    <text evidence="2 11">Pyrimidine metabolism; CTP biosynthesis via de novo pathway; UDP from UMP (UMPK route): step 1/1.</text>
</comment>
<dbReference type="InterPro" id="IPR001048">
    <property type="entry name" value="Asp/Glu/Uridylate_kinase"/>
</dbReference>
<dbReference type="SUPFAM" id="SSF53633">
    <property type="entry name" value="Carbamate kinase-like"/>
    <property type="match status" value="1"/>
</dbReference>
<evidence type="ECO:0000256" key="3">
    <source>
        <dbReference type="ARBA" id="ARBA00007614"/>
    </source>
</evidence>
<feature type="domain" description="Aspartate/glutamate/uridylate kinase" evidence="12">
    <location>
        <begin position="2"/>
        <end position="214"/>
    </location>
</feature>
<reference evidence="13 14" key="1">
    <citation type="submission" date="2017-09" db="EMBL/GenBank/DDBJ databases">
        <title>Depth-based differentiation of microbial function through sediment-hosted aquifers and enrichment of novel symbionts in the deep terrestrial subsurface.</title>
        <authorList>
            <person name="Probst A.J."/>
            <person name="Ladd B."/>
            <person name="Jarett J.K."/>
            <person name="Geller-Mcgrath D.E."/>
            <person name="Sieber C.M."/>
            <person name="Emerson J.B."/>
            <person name="Anantharaman K."/>
            <person name="Thomas B.C."/>
            <person name="Malmstrom R."/>
            <person name="Stieglmeier M."/>
            <person name="Klingl A."/>
            <person name="Woyke T."/>
            <person name="Ryan C.M."/>
            <person name="Banfield J.F."/>
        </authorList>
    </citation>
    <scope>NUCLEOTIDE SEQUENCE [LARGE SCALE GENOMIC DNA]</scope>
    <source>
        <strain evidence="13">CG10_big_fil_rev_8_21_14_0_10_45_14</strain>
    </source>
</reference>
<evidence type="ECO:0000256" key="10">
    <source>
        <dbReference type="ARBA" id="ARBA00047767"/>
    </source>
</evidence>
<dbReference type="AlphaFoldDB" id="A0A2H0RMU3"/>
<evidence type="ECO:0000256" key="4">
    <source>
        <dbReference type="ARBA" id="ARBA00022490"/>
    </source>
</evidence>
<dbReference type="PANTHER" id="PTHR42833:SF4">
    <property type="entry name" value="URIDYLATE KINASE PUMPKIN, CHLOROPLASTIC"/>
    <property type="match status" value="1"/>
</dbReference>
<dbReference type="Proteomes" id="UP000230833">
    <property type="component" value="Unassembled WGS sequence"/>
</dbReference>
<protein>
    <recommendedName>
        <fullName evidence="11">Uridylate kinase</fullName>
        <shortName evidence="11">UK</shortName>
        <ecNumber evidence="11">2.7.4.22</ecNumber>
    </recommendedName>
    <alternativeName>
        <fullName evidence="11">Uridine monophosphate kinase</fullName>
        <shortName evidence="11">UMP kinase</shortName>
        <shortName evidence="11">UMPK</shortName>
    </alternativeName>
</protein>
<dbReference type="InterPro" id="IPR036393">
    <property type="entry name" value="AceGlu_kinase-like_sf"/>
</dbReference>
<dbReference type="PANTHER" id="PTHR42833">
    <property type="entry name" value="URIDYLATE KINASE"/>
    <property type="match status" value="1"/>
</dbReference>
<dbReference type="NCBIfam" id="TIGR02075">
    <property type="entry name" value="pyrH_bact"/>
    <property type="match status" value="1"/>
</dbReference>
<name>A0A2H0RMU3_9BACT</name>
<feature type="binding site" evidence="11">
    <location>
        <position position="165"/>
    </location>
    <ligand>
        <name>ATP</name>
        <dbReference type="ChEBI" id="CHEBI:30616"/>
    </ligand>
</feature>
<dbReference type="UniPathway" id="UPA00159">
    <property type="reaction ID" value="UER00275"/>
</dbReference>
<feature type="binding site" evidence="11">
    <location>
        <position position="51"/>
    </location>
    <ligand>
        <name>ATP</name>
        <dbReference type="ChEBI" id="CHEBI:30616"/>
    </ligand>
</feature>
<dbReference type="GO" id="GO:0005737">
    <property type="term" value="C:cytoplasm"/>
    <property type="evidence" value="ECO:0007669"/>
    <property type="project" value="UniProtKB-SubCell"/>
</dbReference>
<evidence type="ECO:0000256" key="9">
    <source>
        <dbReference type="ARBA" id="ARBA00022975"/>
    </source>
</evidence>
<dbReference type="CDD" id="cd04254">
    <property type="entry name" value="AAK_UMPK-PyrH-Ec"/>
    <property type="match status" value="1"/>
</dbReference>
<comment type="function">
    <text evidence="11">Catalyzes the reversible phosphorylation of UMP to UDP.</text>
</comment>
<keyword evidence="9 11" id="KW-0665">Pyrimidine biosynthesis</keyword>
<evidence type="ECO:0000256" key="2">
    <source>
        <dbReference type="ARBA" id="ARBA00004791"/>
    </source>
</evidence>
<dbReference type="Pfam" id="PF00696">
    <property type="entry name" value="AA_kinase"/>
    <property type="match status" value="1"/>
</dbReference>
<comment type="catalytic activity">
    <reaction evidence="10 11">
        <text>UMP + ATP = UDP + ADP</text>
        <dbReference type="Rhea" id="RHEA:24400"/>
        <dbReference type="ChEBI" id="CHEBI:30616"/>
        <dbReference type="ChEBI" id="CHEBI:57865"/>
        <dbReference type="ChEBI" id="CHEBI:58223"/>
        <dbReference type="ChEBI" id="CHEBI:456216"/>
        <dbReference type="EC" id="2.7.4.22"/>
    </reaction>
</comment>
<keyword evidence="5 11" id="KW-0808">Transferase</keyword>
<organism evidence="13 14">
    <name type="scientific">Candidatus Vogelbacteria bacterium CG10_big_fil_rev_8_21_14_0_10_45_14</name>
    <dbReference type="NCBI Taxonomy" id="1975042"/>
    <lineage>
        <taxon>Bacteria</taxon>
        <taxon>Candidatus Vogeliibacteriota</taxon>
    </lineage>
</organism>
<dbReference type="FunFam" id="3.40.1160.10:FF:000001">
    <property type="entry name" value="Uridylate kinase"/>
    <property type="match status" value="1"/>
</dbReference>
<dbReference type="Gene3D" id="3.40.1160.10">
    <property type="entry name" value="Acetylglutamate kinase-like"/>
    <property type="match status" value="1"/>
</dbReference>
<dbReference type="EC" id="2.7.4.22" evidence="11"/>
<feature type="binding site" evidence="11">
    <location>
        <position position="70"/>
    </location>
    <ligand>
        <name>UMP</name>
        <dbReference type="ChEBI" id="CHEBI:57865"/>
    </ligand>
</feature>
<evidence type="ECO:0000313" key="14">
    <source>
        <dbReference type="Proteomes" id="UP000230833"/>
    </source>
</evidence>
<dbReference type="GO" id="GO:0006225">
    <property type="term" value="P:UDP biosynthetic process"/>
    <property type="evidence" value="ECO:0007669"/>
    <property type="project" value="TreeGrafter"/>
</dbReference>
<accession>A0A2H0RMU3</accession>
<evidence type="ECO:0000313" key="13">
    <source>
        <dbReference type="EMBL" id="PIR47085.1"/>
    </source>
</evidence>
<dbReference type="InterPro" id="IPR015963">
    <property type="entry name" value="Uridylate_kinase_bac"/>
</dbReference>
<feature type="binding site" evidence="11">
    <location>
        <position position="55"/>
    </location>
    <ligand>
        <name>ATP</name>
        <dbReference type="ChEBI" id="CHEBI:30616"/>
    </ligand>
</feature>
<feature type="binding site" evidence="11">
    <location>
        <position position="50"/>
    </location>
    <ligand>
        <name>UMP</name>
        <dbReference type="ChEBI" id="CHEBI:57865"/>
    </ligand>
</feature>
<comment type="subcellular location">
    <subcellularLocation>
        <location evidence="1 11">Cytoplasm</location>
    </subcellularLocation>
</comment>
<feature type="binding site" evidence="11">
    <location>
        <begin position="131"/>
        <end position="138"/>
    </location>
    <ligand>
        <name>UMP</name>
        <dbReference type="ChEBI" id="CHEBI:57865"/>
    </ligand>
</feature>
<comment type="subunit">
    <text evidence="11">Homohexamer.</text>
</comment>
<feature type="binding site" evidence="11">
    <location>
        <begin position="7"/>
        <end position="10"/>
    </location>
    <ligand>
        <name>ATP</name>
        <dbReference type="ChEBI" id="CHEBI:30616"/>
    </ligand>
</feature>
<evidence type="ECO:0000256" key="8">
    <source>
        <dbReference type="ARBA" id="ARBA00022840"/>
    </source>
</evidence>
<sequence length="237" mass="25781">MKRVVLKLSGESFHDKAVGEPFFAPSFKKAAEEIKRAKEVGVEMIIITGGGNIARGATLETVGMKRVEADQVGMLATIQNSLLLQSALESMDISTRVLSAVRVESVCEPFLRRRAIRHLEKGRVIICAGGTGNPFATTDSAAMLRALELDADALLFAKNGVEGVYSADPKYDKEAVLIKELTYREVIDRDLKFMDQAALLTGIESGNPIPIYVFESNKIGNLERVVKGENIGTVVKP</sequence>
<dbReference type="GO" id="GO:0005524">
    <property type="term" value="F:ATP binding"/>
    <property type="evidence" value="ECO:0007669"/>
    <property type="project" value="UniProtKB-KW"/>
</dbReference>
<comment type="activity regulation">
    <text evidence="11">Inhibited by UTP.</text>
</comment>
<comment type="caution">
    <text evidence="13">The sequence shown here is derived from an EMBL/GenBank/DDBJ whole genome shotgun (WGS) entry which is preliminary data.</text>
</comment>
<dbReference type="GO" id="GO:0044210">
    <property type="term" value="P:'de novo' CTP biosynthetic process"/>
    <property type="evidence" value="ECO:0007669"/>
    <property type="project" value="UniProtKB-UniRule"/>
</dbReference>
<evidence type="ECO:0000256" key="7">
    <source>
        <dbReference type="ARBA" id="ARBA00022777"/>
    </source>
</evidence>
<evidence type="ECO:0000256" key="5">
    <source>
        <dbReference type="ARBA" id="ARBA00022679"/>
    </source>
</evidence>
<dbReference type="PIRSF" id="PIRSF005650">
    <property type="entry name" value="Uridylate_kin"/>
    <property type="match status" value="1"/>
</dbReference>
<dbReference type="EMBL" id="PCYL01000007">
    <property type="protein sequence ID" value="PIR47085.1"/>
    <property type="molecule type" value="Genomic_DNA"/>
</dbReference>
<keyword evidence="6 11" id="KW-0547">Nucleotide-binding</keyword>
<evidence type="ECO:0000259" key="12">
    <source>
        <dbReference type="Pfam" id="PF00696"/>
    </source>
</evidence>